<sequence length="148" mass="16238">MDIQTRPISDLPEMSKDSQTAQFMVYDESDQTPKRMPRSVMPVLIVAKLDAPGGDILKSTIISVSHTPDEVRSLLKSDALVSVVFNITASDVPMFNVSAYGIVTYQPENTERYGFLCFMAIMNPPAMIHAMDGSNVWVAGPPPEKSSN</sequence>
<dbReference type="EMBL" id="BK015437">
    <property type="protein sequence ID" value="DAE06431.1"/>
    <property type="molecule type" value="Genomic_DNA"/>
</dbReference>
<protein>
    <submittedName>
        <fullName evidence="1">Uncharacterized protein</fullName>
    </submittedName>
</protein>
<organism evidence="1">
    <name type="scientific">Siphoviridae sp. ctb8j11</name>
    <dbReference type="NCBI Taxonomy" id="2825564"/>
    <lineage>
        <taxon>Viruses</taxon>
        <taxon>Duplodnaviria</taxon>
        <taxon>Heunggongvirae</taxon>
        <taxon>Uroviricota</taxon>
        <taxon>Caudoviricetes</taxon>
    </lineage>
</organism>
<proteinExistence type="predicted"/>
<name>A0A8S5PGY4_9CAUD</name>
<accession>A0A8S5PGY4</accession>
<evidence type="ECO:0000313" key="1">
    <source>
        <dbReference type="EMBL" id="DAE06431.1"/>
    </source>
</evidence>
<reference evidence="1" key="1">
    <citation type="journal article" date="2021" name="Proc. Natl. Acad. Sci. U.S.A.">
        <title>A Catalog of Tens of Thousands of Viruses from Human Metagenomes Reveals Hidden Associations with Chronic Diseases.</title>
        <authorList>
            <person name="Tisza M.J."/>
            <person name="Buck C.B."/>
        </authorList>
    </citation>
    <scope>NUCLEOTIDE SEQUENCE</scope>
    <source>
        <strain evidence="1">Ctb8j11</strain>
    </source>
</reference>